<dbReference type="EMBL" id="SVBY01000126">
    <property type="protein sequence ID" value="MBE6093709.1"/>
    <property type="molecule type" value="Genomic_DNA"/>
</dbReference>
<evidence type="ECO:0000256" key="1">
    <source>
        <dbReference type="ARBA" id="ARBA00005964"/>
    </source>
</evidence>
<dbReference type="Proteomes" id="UP000761380">
    <property type="component" value="Unassembled WGS sequence"/>
</dbReference>
<dbReference type="PROSITE" id="PS00122">
    <property type="entry name" value="CARBOXYLESTERASE_B_1"/>
    <property type="match status" value="1"/>
</dbReference>
<keyword evidence="3" id="KW-0732">Signal</keyword>
<feature type="chain" id="PRO_5039760405" description="Carboxylic ester hydrolase" evidence="3">
    <location>
        <begin position="28"/>
        <end position="561"/>
    </location>
</feature>
<comment type="caution">
    <text evidence="5">The sequence shown here is derived from an EMBL/GenBank/DDBJ whole genome shotgun (WGS) entry which is preliminary data.</text>
</comment>
<accession>A0A927WUL6</accession>
<name>A0A927WUL6_SELRU</name>
<dbReference type="Gene3D" id="3.40.50.1820">
    <property type="entry name" value="alpha/beta hydrolase"/>
    <property type="match status" value="1"/>
</dbReference>
<dbReference type="InterPro" id="IPR029058">
    <property type="entry name" value="AB_hydrolase_fold"/>
</dbReference>
<protein>
    <recommendedName>
        <fullName evidence="3">Carboxylic ester hydrolase</fullName>
        <ecNumber evidence="3">3.1.1.-</ecNumber>
    </recommendedName>
</protein>
<feature type="domain" description="Carboxylesterase type B" evidence="4">
    <location>
        <begin position="52"/>
        <end position="551"/>
    </location>
</feature>
<feature type="signal peptide" evidence="3">
    <location>
        <begin position="1"/>
        <end position="27"/>
    </location>
</feature>
<dbReference type="Pfam" id="PF00135">
    <property type="entry name" value="COesterase"/>
    <property type="match status" value="1"/>
</dbReference>
<evidence type="ECO:0000256" key="2">
    <source>
        <dbReference type="ARBA" id="ARBA00022801"/>
    </source>
</evidence>
<dbReference type="AlphaFoldDB" id="A0A927WUL6"/>
<dbReference type="InterPro" id="IPR050309">
    <property type="entry name" value="Type-B_Carboxylest/Lipase"/>
</dbReference>
<evidence type="ECO:0000313" key="5">
    <source>
        <dbReference type="EMBL" id="MBE6093709.1"/>
    </source>
</evidence>
<dbReference type="InterPro" id="IPR002018">
    <property type="entry name" value="CarbesteraseB"/>
</dbReference>
<evidence type="ECO:0000313" key="6">
    <source>
        <dbReference type="Proteomes" id="UP000761380"/>
    </source>
</evidence>
<comment type="similarity">
    <text evidence="1 3">Belongs to the type-B carboxylesterase/lipase family.</text>
</comment>
<dbReference type="EC" id="3.1.1.-" evidence="3"/>
<evidence type="ECO:0000259" key="4">
    <source>
        <dbReference type="Pfam" id="PF00135"/>
    </source>
</evidence>
<dbReference type="PANTHER" id="PTHR11559">
    <property type="entry name" value="CARBOXYLESTERASE"/>
    <property type="match status" value="1"/>
</dbReference>
<dbReference type="SUPFAM" id="SSF53474">
    <property type="entry name" value="alpha/beta-Hydrolases"/>
    <property type="match status" value="1"/>
</dbReference>
<sequence>MKDVMCMKKKYLAWGIALSLGILQLSASNGDAAGNIGTIENIEAQDYAKDSAPMAQIASGIIRGTKENNGVKVFKGIPYADTTAGENRFQPPQPVKLWSGIRNCTKFGAIAVQKEAELMGPWTSEYLDLGMTLDNDRMSEDCLNLNVWTTAQSGEKQPVIVYIHGGANVSGSSENDIYSGKEIASKGVVYVSINYRVGIFGFLAYKDVAGEEVTGNFALLDQIAALKWVQKNIRSFGGDPDNVTIMGQSAGAINVQHLIGSKAAAGLFKRAIALSFNSITTEYPVMKTLGEAEKEASQALKGRTLADLRKMTPEEIMELGYNPSTVIRDTSTGTLPLKEAFATNSWNKVDMIWGGVAGDPYIFDSMIPIGDVFSPLDTLNSSSYKKKVQNRFGINAPMALQLYPEEEESLNAAKQINQDALIASYDYAGQLKEKSDPHYRTYIYYYDHILPDSEERQQKYGAFHTSDVSYWLDYYSSKAGRSWTKTDYKLGEQMSGYIINFAKNGNPNGHDVKLKELPLWKNVEAGSDISYLHIGDEIRYETMPKEKAQFWKKIWRIEPIK</sequence>
<reference evidence="5" key="1">
    <citation type="submission" date="2019-04" db="EMBL/GenBank/DDBJ databases">
        <title>Evolution of Biomass-Degrading Anaerobic Consortia Revealed by Metagenomics.</title>
        <authorList>
            <person name="Peng X."/>
        </authorList>
    </citation>
    <scope>NUCLEOTIDE SEQUENCE</scope>
    <source>
        <strain evidence="5">SIG240</strain>
    </source>
</reference>
<keyword evidence="2 3" id="KW-0378">Hydrolase</keyword>
<gene>
    <name evidence="5" type="ORF">E7201_11200</name>
</gene>
<organism evidence="5 6">
    <name type="scientific">Selenomonas ruminantium</name>
    <dbReference type="NCBI Taxonomy" id="971"/>
    <lineage>
        <taxon>Bacteria</taxon>
        <taxon>Bacillati</taxon>
        <taxon>Bacillota</taxon>
        <taxon>Negativicutes</taxon>
        <taxon>Selenomonadales</taxon>
        <taxon>Selenomonadaceae</taxon>
        <taxon>Selenomonas</taxon>
    </lineage>
</organism>
<evidence type="ECO:0000256" key="3">
    <source>
        <dbReference type="RuleBase" id="RU361235"/>
    </source>
</evidence>
<dbReference type="GO" id="GO:0016787">
    <property type="term" value="F:hydrolase activity"/>
    <property type="evidence" value="ECO:0007669"/>
    <property type="project" value="UniProtKB-KW"/>
</dbReference>
<dbReference type="InterPro" id="IPR019826">
    <property type="entry name" value="Carboxylesterase_B_AS"/>
</dbReference>
<proteinExistence type="inferred from homology"/>